<feature type="transmembrane region" description="Helical" evidence="1">
    <location>
        <begin position="83"/>
        <end position="101"/>
    </location>
</feature>
<dbReference type="OrthoDB" id="3827267at2"/>
<keyword evidence="1" id="KW-1133">Transmembrane helix</keyword>
<dbReference type="EMBL" id="CP032630">
    <property type="protein sequence ID" value="AYF97298.1"/>
    <property type="molecule type" value="Genomic_DNA"/>
</dbReference>
<protein>
    <submittedName>
        <fullName evidence="2">DUF4956 domain-containing protein</fullName>
    </submittedName>
</protein>
<sequence length="183" mass="19662">MESLLLIAADLVAIGVLVFALYFPRHRRRDLVVAFLTVNVGVLAVSIVLGSSSVGLGIGLGLFGVLSIIRLRSSEIEQHEVAYYFAALALGLVGGLGSGALALSLGLMVLVVAVLAVGDSRLVLRRYRQQLVRLDQAYPDEAALRAALEQTLGARVHRVTVRELDLVDDSTLVEVRYQVGEAR</sequence>
<dbReference type="InterPro" id="IPR032531">
    <property type="entry name" value="DUF4956"/>
</dbReference>
<keyword evidence="1" id="KW-0812">Transmembrane</keyword>
<evidence type="ECO:0000256" key="1">
    <source>
        <dbReference type="SAM" id="Phobius"/>
    </source>
</evidence>
<gene>
    <name evidence="2" type="ORF">D7I47_02880</name>
</gene>
<proteinExistence type="predicted"/>
<reference evidence="3" key="1">
    <citation type="submission" date="2018-09" db="EMBL/GenBank/DDBJ databases">
        <title>Genome sequencing of strain 2DFWR-13.</title>
        <authorList>
            <person name="Heo J."/>
            <person name="Kim S.-J."/>
            <person name="Kwon S.-W."/>
        </authorList>
    </citation>
    <scope>NUCLEOTIDE SEQUENCE [LARGE SCALE GENOMIC DNA]</scope>
    <source>
        <strain evidence="3">2DFWR-13</strain>
    </source>
</reference>
<feature type="transmembrane region" description="Helical" evidence="1">
    <location>
        <begin position="31"/>
        <end position="48"/>
    </location>
</feature>
<evidence type="ECO:0000313" key="3">
    <source>
        <dbReference type="Proteomes" id="UP000278886"/>
    </source>
</evidence>
<feature type="transmembrane region" description="Helical" evidence="1">
    <location>
        <begin position="107"/>
        <end position="124"/>
    </location>
</feature>
<organism evidence="2 3">
    <name type="scientific">Protaetiibacter intestinalis</name>
    <dbReference type="NCBI Taxonomy" id="2419774"/>
    <lineage>
        <taxon>Bacteria</taxon>
        <taxon>Bacillati</taxon>
        <taxon>Actinomycetota</taxon>
        <taxon>Actinomycetes</taxon>
        <taxon>Micrococcales</taxon>
        <taxon>Microbacteriaceae</taxon>
        <taxon>Protaetiibacter</taxon>
    </lineage>
</organism>
<feature type="transmembrane region" description="Helical" evidence="1">
    <location>
        <begin position="6"/>
        <end position="24"/>
    </location>
</feature>
<feature type="transmembrane region" description="Helical" evidence="1">
    <location>
        <begin position="54"/>
        <end position="71"/>
    </location>
</feature>
<dbReference type="AlphaFoldDB" id="A0A387B6B9"/>
<evidence type="ECO:0000313" key="2">
    <source>
        <dbReference type="EMBL" id="AYF97298.1"/>
    </source>
</evidence>
<keyword evidence="3" id="KW-1185">Reference proteome</keyword>
<name>A0A387B6B9_9MICO</name>
<dbReference type="RefSeq" id="WP_120761649.1">
    <property type="nucleotide sequence ID" value="NZ_CP032630.1"/>
</dbReference>
<dbReference type="Pfam" id="PF16316">
    <property type="entry name" value="DUF4956"/>
    <property type="match status" value="1"/>
</dbReference>
<keyword evidence="1" id="KW-0472">Membrane</keyword>
<dbReference type="KEGG" id="lyd:D7I47_02880"/>
<dbReference type="Proteomes" id="UP000278886">
    <property type="component" value="Chromosome"/>
</dbReference>
<accession>A0A387B6B9</accession>